<dbReference type="Pfam" id="PF00366">
    <property type="entry name" value="Ribosomal_S17"/>
    <property type="match status" value="1"/>
</dbReference>
<keyword evidence="5 6" id="KW-0687">Ribonucleoprotein</keyword>
<comment type="caution">
    <text evidence="7">The sequence shown here is derived from an EMBL/GenBank/DDBJ whole genome shotgun (WGS) entry which is preliminary data.</text>
</comment>
<sequence length="86" mass="10070">MEEKSKKATKRREINGVVVGNKMEKTVKVRVDTLEAHPVYKKVINKKKVFFAHTEEDLEVGDEVTIRESKPYSKKVRWLVVNNKKE</sequence>
<dbReference type="Proteomes" id="UP000053469">
    <property type="component" value="Unassembled WGS sequence"/>
</dbReference>
<dbReference type="HAMAP" id="MF_01345_B">
    <property type="entry name" value="Ribosomal_uS17_B"/>
    <property type="match status" value="1"/>
</dbReference>
<dbReference type="CDD" id="cd00364">
    <property type="entry name" value="Ribosomal_uS17"/>
    <property type="match status" value="1"/>
</dbReference>
<proteinExistence type="inferred from homology"/>
<dbReference type="AlphaFoldDB" id="A0A101GYP3"/>
<dbReference type="PANTHER" id="PTHR10744:SF1">
    <property type="entry name" value="SMALL RIBOSOMAL SUBUNIT PROTEIN US17M"/>
    <property type="match status" value="1"/>
</dbReference>
<dbReference type="NCBIfam" id="NF004123">
    <property type="entry name" value="PRK05610.1"/>
    <property type="match status" value="1"/>
</dbReference>
<dbReference type="PANTHER" id="PTHR10744">
    <property type="entry name" value="40S RIBOSOMAL PROTEIN S11 FAMILY MEMBER"/>
    <property type="match status" value="1"/>
</dbReference>
<dbReference type="GO" id="GO:0019843">
    <property type="term" value="F:rRNA binding"/>
    <property type="evidence" value="ECO:0007669"/>
    <property type="project" value="UniProtKB-UniRule"/>
</dbReference>
<reference evidence="8" key="1">
    <citation type="journal article" date="2015" name="MBio">
        <title>Genome-Resolved Metagenomic Analysis Reveals Roles for Candidate Phyla and Other Microbial Community Members in Biogeochemical Transformations in Oil Reservoirs.</title>
        <authorList>
            <person name="Hu P."/>
            <person name="Tom L."/>
            <person name="Singh A."/>
            <person name="Thomas B.C."/>
            <person name="Baker B.J."/>
            <person name="Piceno Y.M."/>
            <person name="Andersen G.L."/>
            <person name="Banfield J.F."/>
        </authorList>
    </citation>
    <scope>NUCLEOTIDE SEQUENCE [LARGE SCALE GENOMIC DNA]</scope>
</reference>
<evidence type="ECO:0000313" key="7">
    <source>
        <dbReference type="EMBL" id="KUK66883.1"/>
    </source>
</evidence>
<dbReference type="PRINTS" id="PR00973">
    <property type="entry name" value="RIBOSOMALS17"/>
</dbReference>
<evidence type="ECO:0000313" key="8">
    <source>
        <dbReference type="Proteomes" id="UP000053469"/>
    </source>
</evidence>
<dbReference type="InterPro" id="IPR019984">
    <property type="entry name" value="Ribosomal_uS17_bact/chlr"/>
</dbReference>
<dbReference type="GO" id="GO:0022627">
    <property type="term" value="C:cytosolic small ribosomal subunit"/>
    <property type="evidence" value="ECO:0007669"/>
    <property type="project" value="TreeGrafter"/>
</dbReference>
<comment type="function">
    <text evidence="6">One of the primary rRNA binding proteins, it binds specifically to the 5'-end of 16S ribosomal RNA.</text>
</comment>
<comment type="subunit">
    <text evidence="6">Part of the 30S ribosomal subunit.</text>
</comment>
<evidence type="ECO:0000256" key="3">
    <source>
        <dbReference type="ARBA" id="ARBA00022884"/>
    </source>
</evidence>
<protein>
    <recommendedName>
        <fullName evidence="6">Small ribosomal subunit protein uS17</fullName>
    </recommendedName>
</protein>
<dbReference type="Gene3D" id="2.40.50.140">
    <property type="entry name" value="Nucleic acid-binding proteins"/>
    <property type="match status" value="1"/>
</dbReference>
<accession>A0A101GYP3</accession>
<keyword evidence="4 6" id="KW-0689">Ribosomal protein</keyword>
<gene>
    <name evidence="6" type="primary">rpsQ</name>
    <name evidence="7" type="ORF">XD87_0436</name>
</gene>
<evidence type="ECO:0000256" key="5">
    <source>
        <dbReference type="ARBA" id="ARBA00023274"/>
    </source>
</evidence>
<evidence type="ECO:0000256" key="1">
    <source>
        <dbReference type="ARBA" id="ARBA00010254"/>
    </source>
</evidence>
<keyword evidence="3 6" id="KW-0694">RNA-binding</keyword>
<dbReference type="GO" id="GO:0003735">
    <property type="term" value="F:structural constituent of ribosome"/>
    <property type="evidence" value="ECO:0007669"/>
    <property type="project" value="InterPro"/>
</dbReference>
<dbReference type="SUPFAM" id="SSF50249">
    <property type="entry name" value="Nucleic acid-binding proteins"/>
    <property type="match status" value="1"/>
</dbReference>
<name>A0A101GYP3_9BACT</name>
<evidence type="ECO:0000256" key="6">
    <source>
        <dbReference type="HAMAP-Rule" id="MF_01345"/>
    </source>
</evidence>
<dbReference type="EMBL" id="LGGI01000068">
    <property type="protein sequence ID" value="KUK66883.1"/>
    <property type="molecule type" value="Genomic_DNA"/>
</dbReference>
<evidence type="ECO:0000256" key="2">
    <source>
        <dbReference type="ARBA" id="ARBA00022730"/>
    </source>
</evidence>
<dbReference type="GO" id="GO:0006412">
    <property type="term" value="P:translation"/>
    <property type="evidence" value="ECO:0007669"/>
    <property type="project" value="UniProtKB-UniRule"/>
</dbReference>
<evidence type="ECO:0000256" key="4">
    <source>
        <dbReference type="ARBA" id="ARBA00022980"/>
    </source>
</evidence>
<dbReference type="InterPro" id="IPR000266">
    <property type="entry name" value="Ribosomal_uS17"/>
</dbReference>
<comment type="similarity">
    <text evidence="1 6">Belongs to the universal ribosomal protein uS17 family.</text>
</comment>
<dbReference type="InterPro" id="IPR012340">
    <property type="entry name" value="NA-bd_OB-fold"/>
</dbReference>
<organism evidence="7 8">
    <name type="scientific">candidate division WS6 bacterium 36_33</name>
    <dbReference type="NCBI Taxonomy" id="1641388"/>
    <lineage>
        <taxon>Bacteria</taxon>
        <taxon>Candidatus Dojkabacteria</taxon>
    </lineage>
</organism>
<keyword evidence="2 6" id="KW-0699">rRNA-binding</keyword>